<reference evidence="1 2" key="1">
    <citation type="submission" date="2016-03" db="EMBL/GenBank/DDBJ databases">
        <authorList>
            <person name="Ploux O."/>
        </authorList>
    </citation>
    <scope>NUCLEOTIDE SEQUENCE [LARGE SCALE GENOMIC DNA]</scope>
    <source>
        <strain evidence="1 2">UAMH 11012</strain>
    </source>
</reference>
<dbReference type="AlphaFoldDB" id="A0A1L7WMW1"/>
<sequence length="564" mass="65237">MTSTDPPLPKICGFPSEIWMGIAGRRNLENLVATCRTFRSIFTEFRDRHQVISLHKHTVKTRPEDPLPSWLASTQTLDVGFGERRIDGYKEGWNDIYAHHITKLIKAMPNLNSFSFSVDNTFQELNGLALIIQSEELLTTLATCPKFLHLAATFWHVNPDQFHAPAHGIRSYIPIKGFRNLKSLEIYQFRQADDNVFISELVQTLYNCPQLKKLGVGQECDFDQLYSHEYLLHYDNTDVLEQICKRYSANESTIPLELTTLRLGYGMFLFNSDSAVNENYLSKLVKLDGLKALHIWNGAIKREEDDDWSVAEHKWSMLKECTALRHVEVMVLNDGVLKWLNHHCILIEELVVTGHFNKEEGDVRAWDKLSSLKLTMLVVHESTCPCEDDGDDIEYAEDEEHTPGILMGIRGTRKISVLDRYFGFRLTRLSICMTFKYQWKQFANHLRAMPKLTQLHIQYRYHCHAGQFPDNSRWGGVTSPKDIAWLYARLAKWHCPSLQYVAIGSWAWHVKAEPGVELRSEWDIGDGIKLRELYRDEMLSIELFRYDREGRKAGLSDVRPGLEL</sequence>
<dbReference type="InterPro" id="IPR032675">
    <property type="entry name" value="LRR_dom_sf"/>
</dbReference>
<accession>A0A1L7WMW1</accession>
<protein>
    <recommendedName>
        <fullName evidence="3">F-box domain-containing protein</fullName>
    </recommendedName>
</protein>
<dbReference type="OrthoDB" id="3541994at2759"/>
<dbReference type="STRING" id="576137.A0A1L7WMW1"/>
<evidence type="ECO:0000313" key="1">
    <source>
        <dbReference type="EMBL" id="CZR54088.1"/>
    </source>
</evidence>
<dbReference type="EMBL" id="FJOG01000004">
    <property type="protein sequence ID" value="CZR54088.1"/>
    <property type="molecule type" value="Genomic_DNA"/>
</dbReference>
<keyword evidence="2" id="KW-1185">Reference proteome</keyword>
<gene>
    <name evidence="1" type="ORF">PAC_03971</name>
</gene>
<evidence type="ECO:0008006" key="3">
    <source>
        <dbReference type="Google" id="ProtNLM"/>
    </source>
</evidence>
<name>A0A1L7WMW1_9HELO</name>
<dbReference type="Gene3D" id="3.80.10.10">
    <property type="entry name" value="Ribonuclease Inhibitor"/>
    <property type="match status" value="1"/>
</dbReference>
<evidence type="ECO:0000313" key="2">
    <source>
        <dbReference type="Proteomes" id="UP000184330"/>
    </source>
</evidence>
<dbReference type="SUPFAM" id="SSF52047">
    <property type="entry name" value="RNI-like"/>
    <property type="match status" value="1"/>
</dbReference>
<dbReference type="Proteomes" id="UP000184330">
    <property type="component" value="Unassembled WGS sequence"/>
</dbReference>
<proteinExistence type="predicted"/>
<organism evidence="1 2">
    <name type="scientific">Phialocephala subalpina</name>
    <dbReference type="NCBI Taxonomy" id="576137"/>
    <lineage>
        <taxon>Eukaryota</taxon>
        <taxon>Fungi</taxon>
        <taxon>Dikarya</taxon>
        <taxon>Ascomycota</taxon>
        <taxon>Pezizomycotina</taxon>
        <taxon>Leotiomycetes</taxon>
        <taxon>Helotiales</taxon>
        <taxon>Mollisiaceae</taxon>
        <taxon>Phialocephala</taxon>
        <taxon>Phialocephala fortinii species complex</taxon>
    </lineage>
</organism>